<evidence type="ECO:0008006" key="3">
    <source>
        <dbReference type="Google" id="ProtNLM"/>
    </source>
</evidence>
<comment type="caution">
    <text evidence="1">The sequence shown here is derived from an EMBL/GenBank/DDBJ whole genome shotgun (WGS) entry which is preliminary data.</text>
</comment>
<dbReference type="Proteomes" id="UP001243009">
    <property type="component" value="Unassembled WGS sequence"/>
</dbReference>
<evidence type="ECO:0000313" key="2">
    <source>
        <dbReference type="Proteomes" id="UP001243009"/>
    </source>
</evidence>
<feature type="non-terminal residue" evidence="1">
    <location>
        <position position="245"/>
    </location>
</feature>
<protein>
    <recommendedName>
        <fullName evidence="3">ISKra4 family transposase</fullName>
    </recommendedName>
</protein>
<sequence>MPNLPARRVRSTPELDRLRAQLSALLTYRTAADLLGQMFPVDAGIDPESLRRHTFKVAETLPMRHATETPASAGAEAVTVTLDATFIRSCEDGERHLEVRIGNVETGAGGRQVFGAVAKTCTDLAALIRGNLDAVGRTQNTVLTAFTDGCPGLRRILLDAGIGGLPILDWFHLAMRLQHLTQVAGTLSSDTPERAAAKVVIVEEVERLRWRLWNGKARDAGISLDRIWGVMHHFRGEADGRRSVA</sequence>
<dbReference type="EMBL" id="JAUTWS010000353">
    <property type="protein sequence ID" value="MDO9714566.1"/>
    <property type="molecule type" value="Genomic_DNA"/>
</dbReference>
<reference evidence="1 2" key="1">
    <citation type="submission" date="2023-08" db="EMBL/GenBank/DDBJ databases">
        <title>The draft genome sequence of Paracraurococcus sp. LOR1-02.</title>
        <authorList>
            <person name="Kingkaew E."/>
            <person name="Tanasupawat S."/>
        </authorList>
    </citation>
    <scope>NUCLEOTIDE SEQUENCE [LARGE SCALE GENOMIC DNA]</scope>
    <source>
        <strain evidence="1 2">LOR1-02</strain>
    </source>
</reference>
<proteinExistence type="predicted"/>
<evidence type="ECO:0000313" key="1">
    <source>
        <dbReference type="EMBL" id="MDO9714566.1"/>
    </source>
</evidence>
<keyword evidence="2" id="KW-1185">Reference proteome</keyword>
<accession>A0ABT9EEP5</accession>
<gene>
    <name evidence="1" type="ORF">Q7A36_40195</name>
</gene>
<organism evidence="1 2">
    <name type="scientific">Paracraurococcus lichenis</name>
    <dbReference type="NCBI Taxonomy" id="3064888"/>
    <lineage>
        <taxon>Bacteria</taxon>
        <taxon>Pseudomonadati</taxon>
        <taxon>Pseudomonadota</taxon>
        <taxon>Alphaproteobacteria</taxon>
        <taxon>Acetobacterales</taxon>
        <taxon>Roseomonadaceae</taxon>
        <taxon>Paracraurococcus</taxon>
    </lineage>
</organism>
<name>A0ABT9EEP5_9PROT</name>